<dbReference type="Gene3D" id="3.90.180.10">
    <property type="entry name" value="Medium-chain alcohol dehydrogenases, catalytic domain"/>
    <property type="match status" value="1"/>
</dbReference>
<sequence>MSSGTAPQQQTLAFWIESPGHGSLRREILAPPGDDEVSVRALYSAVSRGTETTVFHGRVPESEYQRMRAPFQQGDFPAPVKYGYASVGVVEAGPPSLLGREVFCLHPHQQRYVVPAAMVTPLPPGVPASRAVLGANMETALNGLWDAAPRIGDRIAVIGAGVVGTLMAHLCNAMPGSRVELIDINPERAALARSLALDFRPPEQAADECDVVIHASGSEAGLARALQLAGREASVIEMSWFASQSISLPLGEAFHSRRLTLRASQVGTVSPARAARRGFAERMAQALALLDDARLDALIDGESGFDDLPATMAELTARPGALCHRIRYLQTA</sequence>
<comment type="caution">
    <text evidence="6">The sequence shown here is derived from an EMBL/GenBank/DDBJ whole genome shotgun (WGS) entry which is preliminary data.</text>
</comment>
<dbReference type="InterPro" id="IPR011032">
    <property type="entry name" value="GroES-like_sf"/>
</dbReference>
<dbReference type="InterPro" id="IPR036291">
    <property type="entry name" value="NAD(P)-bd_dom_sf"/>
</dbReference>
<reference evidence="6 7" key="1">
    <citation type="submission" date="2024-09" db="EMBL/GenBank/DDBJ databases">
        <authorList>
            <person name="Sun Q."/>
            <person name="Mori K."/>
        </authorList>
    </citation>
    <scope>NUCLEOTIDE SEQUENCE [LARGE SCALE GENOMIC DNA]</scope>
    <source>
        <strain evidence="6 7">CCM 7415</strain>
    </source>
</reference>
<evidence type="ECO:0000256" key="2">
    <source>
        <dbReference type="ARBA" id="ARBA00008072"/>
    </source>
</evidence>
<dbReference type="CDD" id="cd08255">
    <property type="entry name" value="2-desacetyl-2-hydroxyethyl_bacteriochlorophyllide_like"/>
    <property type="match status" value="1"/>
</dbReference>
<comment type="similarity">
    <text evidence="2">Belongs to the zinc-containing alcohol dehydrogenase family.</text>
</comment>
<gene>
    <name evidence="6" type="ORF">ACFFHW_00480</name>
</gene>
<accession>A0ABV6FYK6</accession>
<dbReference type="Proteomes" id="UP001589814">
    <property type="component" value="Unassembled WGS sequence"/>
</dbReference>
<keyword evidence="5" id="KW-0560">Oxidoreductase</keyword>
<keyword evidence="3" id="KW-0479">Metal-binding</keyword>
<protein>
    <submittedName>
        <fullName evidence="6">Zinc-binding alcohol dehydrogenase</fullName>
    </submittedName>
</protein>
<keyword evidence="7" id="KW-1185">Reference proteome</keyword>
<dbReference type="RefSeq" id="WP_019950858.1">
    <property type="nucleotide sequence ID" value="NZ_JBHLVX010000001.1"/>
</dbReference>
<dbReference type="PANTHER" id="PTHR43350:SF19">
    <property type="entry name" value="D-GULOSIDE 3-DEHYDROGENASE"/>
    <property type="match status" value="1"/>
</dbReference>
<comment type="cofactor">
    <cofactor evidence="1">
        <name>Zn(2+)</name>
        <dbReference type="ChEBI" id="CHEBI:29105"/>
    </cofactor>
</comment>
<evidence type="ECO:0000313" key="7">
    <source>
        <dbReference type="Proteomes" id="UP001589814"/>
    </source>
</evidence>
<dbReference type="PANTHER" id="PTHR43350">
    <property type="entry name" value="NAD-DEPENDENT ALCOHOL DEHYDROGENASE"/>
    <property type="match status" value="1"/>
</dbReference>
<dbReference type="EMBL" id="JBHLVX010000001">
    <property type="protein sequence ID" value="MFC0266483.1"/>
    <property type="molecule type" value="Genomic_DNA"/>
</dbReference>
<proteinExistence type="inferred from homology"/>
<evidence type="ECO:0000313" key="6">
    <source>
        <dbReference type="EMBL" id="MFC0266483.1"/>
    </source>
</evidence>
<organism evidence="6 7">
    <name type="scientific">Kushneria aurantia</name>
    <dbReference type="NCBI Taxonomy" id="504092"/>
    <lineage>
        <taxon>Bacteria</taxon>
        <taxon>Pseudomonadati</taxon>
        <taxon>Pseudomonadota</taxon>
        <taxon>Gammaproteobacteria</taxon>
        <taxon>Oceanospirillales</taxon>
        <taxon>Halomonadaceae</taxon>
        <taxon>Kushneria</taxon>
    </lineage>
</organism>
<dbReference type="SUPFAM" id="SSF50129">
    <property type="entry name" value="GroES-like"/>
    <property type="match status" value="1"/>
</dbReference>
<evidence type="ECO:0000256" key="1">
    <source>
        <dbReference type="ARBA" id="ARBA00001947"/>
    </source>
</evidence>
<evidence type="ECO:0000256" key="3">
    <source>
        <dbReference type="ARBA" id="ARBA00022723"/>
    </source>
</evidence>
<evidence type="ECO:0000256" key="5">
    <source>
        <dbReference type="ARBA" id="ARBA00023002"/>
    </source>
</evidence>
<keyword evidence="4" id="KW-0862">Zinc</keyword>
<dbReference type="Gene3D" id="3.40.50.720">
    <property type="entry name" value="NAD(P)-binding Rossmann-like Domain"/>
    <property type="match status" value="1"/>
</dbReference>
<evidence type="ECO:0000256" key="4">
    <source>
        <dbReference type="ARBA" id="ARBA00022833"/>
    </source>
</evidence>
<name>A0ABV6FYK6_9GAMM</name>
<dbReference type="SUPFAM" id="SSF51735">
    <property type="entry name" value="NAD(P)-binding Rossmann-fold domains"/>
    <property type="match status" value="1"/>
</dbReference>